<evidence type="ECO:0008006" key="9">
    <source>
        <dbReference type="Google" id="ProtNLM"/>
    </source>
</evidence>
<protein>
    <recommendedName>
        <fullName evidence="9">CDP-glycerol--glycerophosphate glycerophosphotransferase</fullName>
    </recommendedName>
</protein>
<dbReference type="FunCoup" id="A0A3G9JMF9">
    <property type="interactions" value="15"/>
</dbReference>
<dbReference type="GO" id="GO:0047355">
    <property type="term" value="F:CDP-glycerol glycerophosphotransferase activity"/>
    <property type="evidence" value="ECO:0007669"/>
    <property type="project" value="InterPro"/>
</dbReference>
<dbReference type="InterPro" id="IPR007554">
    <property type="entry name" value="Glycerophosphate_synth"/>
</dbReference>
<comment type="subcellular location">
    <subcellularLocation>
        <location evidence="1">Cell membrane</location>
        <topology evidence="1">Peripheral membrane protein</topology>
    </subcellularLocation>
</comment>
<dbReference type="InterPro" id="IPR051612">
    <property type="entry name" value="Teichoic_Acid_Biosynth"/>
</dbReference>
<dbReference type="AlphaFoldDB" id="A0A3G9JMF9"/>
<dbReference type="Gene3D" id="3.40.50.11820">
    <property type="match status" value="1"/>
</dbReference>
<dbReference type="GO" id="GO:0005886">
    <property type="term" value="C:plasma membrane"/>
    <property type="evidence" value="ECO:0007669"/>
    <property type="project" value="UniProtKB-SubCell"/>
</dbReference>
<evidence type="ECO:0000256" key="2">
    <source>
        <dbReference type="ARBA" id="ARBA00010488"/>
    </source>
</evidence>
<keyword evidence="4" id="KW-0808">Transferase</keyword>
<keyword evidence="3" id="KW-1003">Cell membrane</keyword>
<dbReference type="Gene3D" id="3.40.50.12580">
    <property type="match status" value="1"/>
</dbReference>
<dbReference type="OrthoDB" id="9811865at2"/>
<evidence type="ECO:0000256" key="3">
    <source>
        <dbReference type="ARBA" id="ARBA00022475"/>
    </source>
</evidence>
<dbReference type="Pfam" id="PF04464">
    <property type="entry name" value="Glyphos_transf"/>
    <property type="match status" value="1"/>
</dbReference>
<evidence type="ECO:0000256" key="5">
    <source>
        <dbReference type="ARBA" id="ARBA00022944"/>
    </source>
</evidence>
<evidence type="ECO:0000256" key="1">
    <source>
        <dbReference type="ARBA" id="ARBA00004202"/>
    </source>
</evidence>
<dbReference type="PANTHER" id="PTHR37316:SF2">
    <property type="entry name" value="TEICHOIC ACID RIBITOL-PHOSPHATE POLYMERASE TARK"/>
    <property type="match status" value="1"/>
</dbReference>
<reference evidence="7 8" key="1">
    <citation type="submission" date="2018-11" db="EMBL/GenBank/DDBJ databases">
        <title>Novel Erysipelotrichaceae bacterium isolated from small intestine of a swine.</title>
        <authorList>
            <person name="Kim J.S."/>
            <person name="Choe H."/>
            <person name="Lee Y.R."/>
            <person name="Kim K.M."/>
            <person name="Park D.S."/>
        </authorList>
    </citation>
    <scope>NUCLEOTIDE SEQUENCE [LARGE SCALE GENOMIC DNA]</scope>
    <source>
        <strain evidence="7 8">SG0102</strain>
    </source>
</reference>
<dbReference type="PANTHER" id="PTHR37316">
    <property type="entry name" value="TEICHOIC ACID GLYCEROL-PHOSPHATE PRIMASE"/>
    <property type="match status" value="1"/>
</dbReference>
<evidence type="ECO:0000313" key="7">
    <source>
        <dbReference type="EMBL" id="BBH27191.1"/>
    </source>
</evidence>
<dbReference type="EMBL" id="AP019309">
    <property type="protein sequence ID" value="BBH27191.1"/>
    <property type="molecule type" value="Genomic_DNA"/>
</dbReference>
<keyword evidence="6" id="KW-0472">Membrane</keyword>
<dbReference type="InParanoid" id="A0A3G9JMF9"/>
<sequence>MISFLKRIYQILRQLDLIVYYIYYATHHKVMNRQVLFLSQSRSRLDGNFEFIASAIRDDYLIETALGELHDRKLLAYKMAVSHYIIVDDFCPIIYPIPLRHKTQLIQVWHALGAFKTVGYARKGNSDDRYSLTHRNYSHAIVSSPAIVKDYALAFHMKPKKILPIGIPRSDVFFHDDQKAAIRASLYEEFPLLKGKKVILFAPTFRGNNVYNGYYDYDHIHFKHLQEALGDDYVCIIKMHPFVQNHMKEILDPHFFIDLSSRREINDLLMVTDILITDYSSVIFEAALLPIKTIFFAYDLEEYIASRDFFYPYSSYTYGPVVKNEEDLITAIREGTIDEKKKAAFIDYFMSSCDGHATTRFVHTLLGGQDL</sequence>
<dbReference type="InterPro" id="IPR043148">
    <property type="entry name" value="TagF_C"/>
</dbReference>
<dbReference type="KEGG" id="ebm:SG0102_21250"/>
<dbReference type="GO" id="GO:0019350">
    <property type="term" value="P:teichoic acid biosynthetic process"/>
    <property type="evidence" value="ECO:0007669"/>
    <property type="project" value="UniProtKB-KW"/>
</dbReference>
<keyword evidence="8" id="KW-1185">Reference proteome</keyword>
<evidence type="ECO:0000313" key="8">
    <source>
        <dbReference type="Proteomes" id="UP000268059"/>
    </source>
</evidence>
<dbReference type="SUPFAM" id="SSF53756">
    <property type="entry name" value="UDP-Glycosyltransferase/glycogen phosphorylase"/>
    <property type="match status" value="1"/>
</dbReference>
<organism evidence="7 8">
    <name type="scientific">Intestinibaculum porci</name>
    <dbReference type="NCBI Taxonomy" id="2487118"/>
    <lineage>
        <taxon>Bacteria</taxon>
        <taxon>Bacillati</taxon>
        <taxon>Bacillota</taxon>
        <taxon>Erysipelotrichia</taxon>
        <taxon>Erysipelotrichales</taxon>
        <taxon>Erysipelotrichaceae</taxon>
        <taxon>Intestinibaculum</taxon>
    </lineage>
</organism>
<evidence type="ECO:0000256" key="4">
    <source>
        <dbReference type="ARBA" id="ARBA00022679"/>
    </source>
</evidence>
<keyword evidence="5" id="KW-0777">Teichoic acid biosynthesis</keyword>
<name>A0A3G9JMF9_9FIRM</name>
<proteinExistence type="inferred from homology"/>
<comment type="similarity">
    <text evidence="2">Belongs to the CDP-glycerol glycerophosphotransferase family.</text>
</comment>
<dbReference type="Proteomes" id="UP000268059">
    <property type="component" value="Chromosome"/>
</dbReference>
<dbReference type="InterPro" id="IPR043149">
    <property type="entry name" value="TagF_N"/>
</dbReference>
<evidence type="ECO:0000256" key="6">
    <source>
        <dbReference type="ARBA" id="ARBA00023136"/>
    </source>
</evidence>
<gene>
    <name evidence="7" type="ORF">SG0102_21250</name>
</gene>
<accession>A0A3G9JMF9</accession>
<dbReference type="RefSeq" id="WP_125119942.1">
    <property type="nucleotide sequence ID" value="NZ_AP019309.1"/>
</dbReference>